<protein>
    <submittedName>
        <fullName evidence="1">Uncharacterized protein</fullName>
    </submittedName>
</protein>
<name>K9J187_DESRO</name>
<dbReference type="AlphaFoldDB" id="K9J187"/>
<proteinExistence type="evidence at transcript level"/>
<feature type="non-terminal residue" evidence="1">
    <location>
        <position position="1"/>
    </location>
</feature>
<dbReference type="EMBL" id="GABZ01003069">
    <property type="protein sequence ID" value="JAA50456.1"/>
    <property type="molecule type" value="mRNA"/>
</dbReference>
<evidence type="ECO:0000313" key="1">
    <source>
        <dbReference type="EMBL" id="JAA50456.1"/>
    </source>
</evidence>
<organism evidence="1">
    <name type="scientific">Desmodus rotundus</name>
    <name type="common">Vampire bat</name>
    <dbReference type="NCBI Taxonomy" id="9430"/>
    <lineage>
        <taxon>Eukaryota</taxon>
        <taxon>Metazoa</taxon>
        <taxon>Chordata</taxon>
        <taxon>Craniata</taxon>
        <taxon>Vertebrata</taxon>
        <taxon>Euteleostomi</taxon>
        <taxon>Mammalia</taxon>
        <taxon>Eutheria</taxon>
        <taxon>Laurasiatheria</taxon>
        <taxon>Chiroptera</taxon>
        <taxon>Yangochiroptera</taxon>
        <taxon>Phyllostomidae</taxon>
        <taxon>Desmodontinae</taxon>
        <taxon>Desmodus</taxon>
    </lineage>
</organism>
<accession>K9J187</accession>
<reference evidence="1" key="1">
    <citation type="submission" date="2012-11" db="EMBL/GenBank/DDBJ databases">
        <title>The Vampirome: Transcriptome and Proteome Analysis of the Submandibular and Accessory Glands of the Vampire Bat and Vector of Human Rabies, Desmodus rotundus.</title>
        <authorList>
            <person name="Francischetti I.M.B."/>
            <person name="Assumpcao T.C.F."/>
            <person name="Ma D."/>
            <person name="Vicente E.C."/>
            <person name="Ribeiro J.M.C."/>
        </authorList>
    </citation>
    <scope>NUCLEOTIDE SEQUENCE</scope>
    <source>
        <tissue evidence="1">Salivary gland</tissue>
    </source>
</reference>
<sequence>LSETTARRRRYSGYNTLKLPPGSGRRMVSPVCSVFVPQEGAAGLPVWLSGPCCYGFSHCVRRHTIPLTSDTGPTLPLLSPSLIQRIFFLCVHQKSGVTLCCVFFY</sequence>